<dbReference type="InterPro" id="IPR024079">
    <property type="entry name" value="MetalloPept_cat_dom_sf"/>
</dbReference>
<dbReference type="GO" id="GO:0008237">
    <property type="term" value="F:metallopeptidase activity"/>
    <property type="evidence" value="ECO:0007669"/>
    <property type="project" value="UniProtKB-KW"/>
</dbReference>
<dbReference type="EMBL" id="JBHTLH010000011">
    <property type="protein sequence ID" value="MFD1124618.1"/>
    <property type="molecule type" value="Genomic_DNA"/>
</dbReference>
<feature type="chain" id="PRO_5046086754" evidence="5">
    <location>
        <begin position="29"/>
        <end position="213"/>
    </location>
</feature>
<dbReference type="InterPro" id="IPR006026">
    <property type="entry name" value="Peptidase_Metallo"/>
</dbReference>
<dbReference type="EC" id="3.4.24.-" evidence="7"/>
<name>A0ABW3PJX6_9LACO</name>
<feature type="signal peptide" evidence="5">
    <location>
        <begin position="1"/>
        <end position="28"/>
    </location>
</feature>
<dbReference type="Gene3D" id="3.40.390.10">
    <property type="entry name" value="Collagenase (Catalytic Domain)"/>
    <property type="match status" value="1"/>
</dbReference>
<keyword evidence="2" id="KW-0479">Metal-binding</keyword>
<keyword evidence="5" id="KW-0732">Signal</keyword>
<keyword evidence="1" id="KW-0645">Protease</keyword>
<dbReference type="PRINTS" id="PR00138">
    <property type="entry name" value="MATRIXIN"/>
</dbReference>
<organism evidence="7 8">
    <name type="scientific">Lentilactobacillus raoultii</name>
    <dbReference type="NCBI Taxonomy" id="1987503"/>
    <lineage>
        <taxon>Bacteria</taxon>
        <taxon>Bacillati</taxon>
        <taxon>Bacillota</taxon>
        <taxon>Bacilli</taxon>
        <taxon>Lactobacillales</taxon>
        <taxon>Lactobacillaceae</taxon>
        <taxon>Lentilactobacillus</taxon>
    </lineage>
</organism>
<feature type="domain" description="Peptidase metallopeptidase" evidence="6">
    <location>
        <begin position="33"/>
        <end position="179"/>
    </location>
</feature>
<dbReference type="SUPFAM" id="SSF55486">
    <property type="entry name" value="Metalloproteases ('zincins'), catalytic domain"/>
    <property type="match status" value="1"/>
</dbReference>
<keyword evidence="4" id="KW-0862">Zinc</keyword>
<evidence type="ECO:0000256" key="2">
    <source>
        <dbReference type="ARBA" id="ARBA00022723"/>
    </source>
</evidence>
<dbReference type="SMART" id="SM00235">
    <property type="entry name" value="ZnMc"/>
    <property type="match status" value="1"/>
</dbReference>
<accession>A0ABW3PJX6</accession>
<sequence length="213" mass="23401">MRRKTLLFSLSLLLLSILLTVFSVGALAAPVTPHGTARFETPNATINISNNRNSYKTIWMNAIRAWNNTGAFNFSLSKDPNAQVIANSETNLPNRDSGITQLTISNQGIILQATSTLNTKVLANAGYLPSQETNVAEHELGHAIGLYHNPDKQSVMYAANRYYGIQPVDVAGVRDLYASPLETTPSTSQDVSFHDPLDPTTLYHKIQWDQSLT</sequence>
<dbReference type="Proteomes" id="UP001597156">
    <property type="component" value="Unassembled WGS sequence"/>
</dbReference>
<proteinExistence type="predicted"/>
<dbReference type="InterPro" id="IPR021190">
    <property type="entry name" value="Pept_M10A"/>
</dbReference>
<evidence type="ECO:0000256" key="3">
    <source>
        <dbReference type="ARBA" id="ARBA00022801"/>
    </source>
</evidence>
<evidence type="ECO:0000256" key="4">
    <source>
        <dbReference type="ARBA" id="ARBA00022833"/>
    </source>
</evidence>
<evidence type="ECO:0000256" key="5">
    <source>
        <dbReference type="SAM" id="SignalP"/>
    </source>
</evidence>
<evidence type="ECO:0000256" key="1">
    <source>
        <dbReference type="ARBA" id="ARBA00022670"/>
    </source>
</evidence>
<dbReference type="RefSeq" id="WP_121978434.1">
    <property type="nucleotide sequence ID" value="NZ_JBHTLH010000011.1"/>
</dbReference>
<dbReference type="InterPro" id="IPR001818">
    <property type="entry name" value="Pept_M10_metallopeptidase"/>
</dbReference>
<evidence type="ECO:0000259" key="6">
    <source>
        <dbReference type="SMART" id="SM00235"/>
    </source>
</evidence>
<keyword evidence="7" id="KW-0482">Metalloprotease</keyword>
<evidence type="ECO:0000313" key="7">
    <source>
        <dbReference type="EMBL" id="MFD1124618.1"/>
    </source>
</evidence>
<reference evidence="8" key="1">
    <citation type="journal article" date="2019" name="Int. J. Syst. Evol. Microbiol.">
        <title>The Global Catalogue of Microorganisms (GCM) 10K type strain sequencing project: providing services to taxonomists for standard genome sequencing and annotation.</title>
        <authorList>
            <consortium name="The Broad Institute Genomics Platform"/>
            <consortium name="The Broad Institute Genome Sequencing Center for Infectious Disease"/>
            <person name="Wu L."/>
            <person name="Ma J."/>
        </authorList>
    </citation>
    <scope>NUCLEOTIDE SEQUENCE [LARGE SCALE GENOMIC DNA]</scope>
    <source>
        <strain evidence="8">CCUG 71848</strain>
    </source>
</reference>
<keyword evidence="8" id="KW-1185">Reference proteome</keyword>
<keyword evidence="3 7" id="KW-0378">Hydrolase</keyword>
<protein>
    <submittedName>
        <fullName evidence="7">Matrixin family metalloprotease</fullName>
        <ecNumber evidence="7">3.4.24.-</ecNumber>
    </submittedName>
</protein>
<gene>
    <name evidence="7" type="ORF">ACFQ22_04480</name>
</gene>
<comment type="caution">
    <text evidence="7">The sequence shown here is derived from an EMBL/GenBank/DDBJ whole genome shotgun (WGS) entry which is preliminary data.</text>
</comment>
<evidence type="ECO:0000313" key="8">
    <source>
        <dbReference type="Proteomes" id="UP001597156"/>
    </source>
</evidence>
<dbReference type="Pfam" id="PF00413">
    <property type="entry name" value="Peptidase_M10"/>
    <property type="match status" value="1"/>
</dbReference>